<reference evidence="1" key="1">
    <citation type="submission" date="2020-07" db="EMBL/GenBank/DDBJ databases">
        <authorList>
            <person name="Nazaruddin N."/>
        </authorList>
    </citation>
    <scope>NUCLEOTIDE SEQUENCE</scope>
</reference>
<dbReference type="EMBL" id="CAJDYZ010009871">
    <property type="protein sequence ID" value="CAD1477196.1"/>
    <property type="molecule type" value="Genomic_DNA"/>
</dbReference>
<gene>
    <name evidence="1" type="ORF">MHI_LOCUS714763</name>
</gene>
<dbReference type="Proteomes" id="UP000752696">
    <property type="component" value="Unassembled WGS sequence"/>
</dbReference>
<evidence type="ECO:0000313" key="2">
    <source>
        <dbReference type="Proteomes" id="UP000752696"/>
    </source>
</evidence>
<feature type="non-terminal residue" evidence="1">
    <location>
        <position position="1"/>
    </location>
</feature>
<keyword evidence="2" id="KW-1185">Reference proteome</keyword>
<organism evidence="1 2">
    <name type="scientific">Heterotrigona itama</name>
    <dbReference type="NCBI Taxonomy" id="395501"/>
    <lineage>
        <taxon>Eukaryota</taxon>
        <taxon>Metazoa</taxon>
        <taxon>Ecdysozoa</taxon>
        <taxon>Arthropoda</taxon>
        <taxon>Hexapoda</taxon>
        <taxon>Insecta</taxon>
        <taxon>Pterygota</taxon>
        <taxon>Neoptera</taxon>
        <taxon>Endopterygota</taxon>
        <taxon>Hymenoptera</taxon>
        <taxon>Apocrita</taxon>
        <taxon>Aculeata</taxon>
        <taxon>Apoidea</taxon>
        <taxon>Anthophila</taxon>
        <taxon>Apidae</taxon>
        <taxon>Heterotrigona</taxon>
    </lineage>
</organism>
<protein>
    <submittedName>
        <fullName evidence="1">Uncharacterized protein</fullName>
    </submittedName>
</protein>
<name>A0A6V7HB64_9HYME</name>
<evidence type="ECO:0000313" key="1">
    <source>
        <dbReference type="EMBL" id="CAD1477196.1"/>
    </source>
</evidence>
<sequence>LEKLIDRKLESLTTRDPILLPNLLDSSKAVKLQNYQIIFEVNKTLFLARPRFVFYVYDFVYPSC</sequence>
<dbReference type="AlphaFoldDB" id="A0A6V7HB64"/>
<comment type="caution">
    <text evidence="1">The sequence shown here is derived from an EMBL/GenBank/DDBJ whole genome shotgun (WGS) entry which is preliminary data.</text>
</comment>
<proteinExistence type="predicted"/>
<accession>A0A6V7HB64</accession>